<protein>
    <submittedName>
        <fullName evidence="3">Uncharacterized protein LOC106460407</fullName>
    </submittedName>
</protein>
<sequence length="476" mass="55352">MENIEVLKRILAMIKFLGKQALPYRGHRDESGVYLENQNIDRDLVQNILPVKNLSGLLQSTVTFFSESCKRMNIWAEVASEKTVGSAKLKSLQKIGENRWWAKHAAPEHTFRSFDLPQPVLLRIVESLKFDAKVTFEANSLFHKWRIFDTNLTGFLLLRVYSTLRSASEYLQTEGLDYLSTWNMVEKVKEVLKHLDFENIMKTTRNFIEAANQMFDDDDEETDFAIEGEFRKLRTSRKRRMSGELQRDDSLDERLDDPVDRYSVEVFRRVIDQITTSIVERFSNNRELVTDTACFDPHRFQELKENGLPPEALKNICNRLGLDKQELSNELQSFILNFDSLSKTLNEEFATTRHLESEQTLQTHFDVISGSRCTSEKSCRKCLLCCFRILFEYSLHASAYSNLFLAYKYLLTLSFTQVSCERAFSKLKIVKTRLRSSLLTELLETFMLMSIEKDLLSEISVDDIIPFSCEKIDTVL</sequence>
<dbReference type="PANTHER" id="PTHR46289">
    <property type="entry name" value="52 KDA REPRESSOR OF THE INHIBITOR OF THE PROTEIN KINASE-LIKE PROTEIN-RELATED"/>
    <property type="match status" value="1"/>
</dbReference>
<dbReference type="Pfam" id="PF05699">
    <property type="entry name" value="Dimer_Tnp_hAT"/>
    <property type="match status" value="1"/>
</dbReference>
<feature type="domain" description="HAT C-terminal dimerisation" evidence="1">
    <location>
        <begin position="395"/>
        <end position="448"/>
    </location>
</feature>
<dbReference type="InterPro" id="IPR052958">
    <property type="entry name" value="IFN-induced_PKR_regulator"/>
</dbReference>
<dbReference type="PANTHER" id="PTHR46289:SF14">
    <property type="entry name" value="DUF4371 DOMAIN-CONTAINING PROTEIN"/>
    <property type="match status" value="1"/>
</dbReference>
<dbReference type="RefSeq" id="XP_013775554.1">
    <property type="nucleotide sequence ID" value="XM_013920100.1"/>
</dbReference>
<keyword evidence="2" id="KW-1185">Reference proteome</keyword>
<evidence type="ECO:0000313" key="3">
    <source>
        <dbReference type="RefSeq" id="XP_013775554.1"/>
    </source>
</evidence>
<evidence type="ECO:0000259" key="1">
    <source>
        <dbReference type="Pfam" id="PF05699"/>
    </source>
</evidence>
<proteinExistence type="predicted"/>
<evidence type="ECO:0000313" key="2">
    <source>
        <dbReference type="Proteomes" id="UP000694941"/>
    </source>
</evidence>
<name>A0ABM1B626_LIMPO</name>
<dbReference type="InterPro" id="IPR008906">
    <property type="entry name" value="HATC_C_dom"/>
</dbReference>
<reference evidence="3" key="1">
    <citation type="submission" date="2025-08" db="UniProtKB">
        <authorList>
            <consortium name="RefSeq"/>
        </authorList>
    </citation>
    <scope>IDENTIFICATION</scope>
    <source>
        <tissue evidence="3">Muscle</tissue>
    </source>
</reference>
<organism evidence="2 3">
    <name type="scientific">Limulus polyphemus</name>
    <name type="common">Atlantic horseshoe crab</name>
    <dbReference type="NCBI Taxonomy" id="6850"/>
    <lineage>
        <taxon>Eukaryota</taxon>
        <taxon>Metazoa</taxon>
        <taxon>Ecdysozoa</taxon>
        <taxon>Arthropoda</taxon>
        <taxon>Chelicerata</taxon>
        <taxon>Merostomata</taxon>
        <taxon>Xiphosura</taxon>
        <taxon>Limulidae</taxon>
        <taxon>Limulus</taxon>
    </lineage>
</organism>
<accession>A0ABM1B626</accession>
<dbReference type="Proteomes" id="UP000694941">
    <property type="component" value="Unplaced"/>
</dbReference>
<gene>
    <name evidence="3" type="primary">LOC106460407</name>
</gene>
<dbReference type="GeneID" id="106460407"/>